<keyword evidence="1" id="KW-0472">Membrane</keyword>
<gene>
    <name evidence="2" type="ORF">FHW20_001121</name>
</gene>
<keyword evidence="1" id="KW-1133">Transmembrane helix</keyword>
<keyword evidence="3" id="KW-1185">Reference proteome</keyword>
<dbReference type="Proteomes" id="UP000578622">
    <property type="component" value="Unassembled WGS sequence"/>
</dbReference>
<evidence type="ECO:0000256" key="1">
    <source>
        <dbReference type="SAM" id="Phobius"/>
    </source>
</evidence>
<evidence type="ECO:0000313" key="3">
    <source>
        <dbReference type="Proteomes" id="UP000578622"/>
    </source>
</evidence>
<comment type="caution">
    <text evidence="2">The sequence shown here is derived from an EMBL/GenBank/DDBJ whole genome shotgun (WGS) entry which is preliminary data.</text>
</comment>
<accession>A0ABR6ALE3</accession>
<sequence length="39" mass="4133">MNADKSWCLSRTVWAGLVALILSLAGVFGVAADLIDQAR</sequence>
<evidence type="ECO:0000313" key="2">
    <source>
        <dbReference type="EMBL" id="MBA8850217.1"/>
    </source>
</evidence>
<feature type="transmembrane region" description="Helical" evidence="1">
    <location>
        <begin position="12"/>
        <end position="35"/>
    </location>
</feature>
<reference evidence="2 3" key="1">
    <citation type="submission" date="2020-07" db="EMBL/GenBank/DDBJ databases">
        <title>Genomic Encyclopedia of Type Strains, Phase IV (KMG-V): Genome sequencing to study the core and pangenomes of soil and plant-associated prokaryotes.</title>
        <authorList>
            <person name="Whitman W."/>
        </authorList>
    </citation>
    <scope>NUCLEOTIDE SEQUENCE [LARGE SCALE GENOMIC DNA]</scope>
    <source>
        <strain evidence="2 3">RH4WT92</strain>
    </source>
</reference>
<dbReference type="EMBL" id="JACGXG010000001">
    <property type="protein sequence ID" value="MBA8850217.1"/>
    <property type="molecule type" value="Genomic_DNA"/>
</dbReference>
<proteinExistence type="predicted"/>
<name>A0ABR6ALE3_9HYPH</name>
<protein>
    <submittedName>
        <fullName evidence="2">Uncharacterized protein</fullName>
    </submittedName>
</protein>
<organism evidence="2 3">
    <name type="scientific">Brucella intermedia</name>
    <dbReference type="NCBI Taxonomy" id="94625"/>
    <lineage>
        <taxon>Bacteria</taxon>
        <taxon>Pseudomonadati</taxon>
        <taxon>Pseudomonadota</taxon>
        <taxon>Alphaproteobacteria</taxon>
        <taxon>Hyphomicrobiales</taxon>
        <taxon>Brucellaceae</taxon>
        <taxon>Brucella/Ochrobactrum group</taxon>
        <taxon>Brucella</taxon>
    </lineage>
</organism>
<keyword evidence="1" id="KW-0812">Transmembrane</keyword>